<gene>
    <name evidence="1" type="ORF">K3G42_016804</name>
</gene>
<accession>A0ACB8FPT2</accession>
<protein>
    <submittedName>
        <fullName evidence="1">Uncharacterized protein</fullName>
    </submittedName>
</protein>
<comment type="caution">
    <text evidence="1">The sequence shown here is derived from an EMBL/GenBank/DDBJ whole genome shotgun (WGS) entry which is preliminary data.</text>
</comment>
<evidence type="ECO:0000313" key="1">
    <source>
        <dbReference type="EMBL" id="KAH8007079.1"/>
    </source>
</evidence>
<organism evidence="1 2">
    <name type="scientific">Sphaerodactylus townsendi</name>
    <dbReference type="NCBI Taxonomy" id="933632"/>
    <lineage>
        <taxon>Eukaryota</taxon>
        <taxon>Metazoa</taxon>
        <taxon>Chordata</taxon>
        <taxon>Craniata</taxon>
        <taxon>Vertebrata</taxon>
        <taxon>Euteleostomi</taxon>
        <taxon>Lepidosauria</taxon>
        <taxon>Squamata</taxon>
        <taxon>Bifurcata</taxon>
        <taxon>Gekkota</taxon>
        <taxon>Sphaerodactylidae</taxon>
        <taxon>Sphaerodactylus</taxon>
    </lineage>
</organism>
<sequence length="1287" mass="145774">MHPTNLTQLSPSVTDTDYSSEHSHKSNEKHVPRSPSHITVKERERALATAALLDHFTKLCLHLRRAVVTAHRGGHWTLLQNACRNLWNYTQEIQAMAENLHGPFPITRDILLNTIWLPYYMASDSLLDMITELQLTNSIKIIEDEGDFCVPSCVGGIAEDEGGFNLFFENPLDDVNIVDLKGVHDLILRTLEILFHLKKWESLACLALQFNTLTHERYTELVTPLLVFAQRQLQERIQHLKDPESSQLDFKPVFFDSDSVNKVPCRHYFATKLPVVGKRNARSPEHHFHKSGDNLARSLVSVPLNVTDSLKCFRESLEKSKHHSRALKYSRKLLSLFLADTQEHFGILNTILKSQMTLSGKVGFIMGDELTYQPEPPDLSEESFTFLSMVQSKSIPWSKLSVVVSSYEYTLEALQIGDQQGLRVQALHELGNLHFCTGNKRAAFKCWTQGLDGVLKIDDTLHRWHELAGSSENAIGNLANRSQGYCEKFIVRAGIWGCIQGAVLAAKIAQHILLHDIKLRTKACILSALLFKSLFRASLPHPAADCDFAQYEISELIPGTDLFVDNYRADVASVVASLSFIMFELNCCKQNLIILPLFSLYQYFVSEVCQNAIKCIEGRILKIKVLTDLGFFSDAYHELCILNFGDKIPWKVPAGYKFVPFQTYTKFDSSLHLLTSVNLQVIEDVFNRPLHFVWSSLCDSQIINNLTLAKMHFILSLSATINCIPKRVAKVAYCMDSDTLRRGGKTTPALVKGYIPTGKRSQTVFILELEKNKDYLTMEMLKGILLAEAEERLNLILESIQNQYGRISQCSAADLETVIEAKLHLANIAQQRLQTAFSAALAFSTIKLLRDADVFKKMSDLPQDSEKPNEHGIYTEGSHLLHNVIAQEHMNIHLWLRCRLALVTAITAQIRGIETMTDNELTECSCLISEVQMEAEAFNDIEIVAEITMQAVMLGLQERQPVTDIKLHLQDIIKLLDEKTLISPPACLTLVKSMLLLADIMRTQTEDESKHISKTDQLNLLILAHRLVIDQLFILGESIKHHAEDPTFTAPKLPLKNIYLPHIRLLAKVKMRIGHSLALEVSCSSKINQSQWQKALRHTETALELCRTSVQRELDLEAEILFWKGKLERQITVISNHRSTLAVKTLLEAIKLSLRNYQNYGLIRRAYLEVAVLYFYLITAKAESSSSVKGKAFKAKATNVHYASSDDFLDLEMYRVQAWIAVRAAAQVSEAILAYQKLIGRKSVKLYQVRERVQRKIPEFALLDLGHSYKDFLSGICLFILFELSHV</sequence>
<name>A0ACB8FPT2_9SAUR</name>
<dbReference type="EMBL" id="CM037619">
    <property type="protein sequence ID" value="KAH8007079.1"/>
    <property type="molecule type" value="Genomic_DNA"/>
</dbReference>
<dbReference type="Proteomes" id="UP000827872">
    <property type="component" value="Linkage Group LG06"/>
</dbReference>
<keyword evidence="2" id="KW-1185">Reference proteome</keyword>
<reference evidence="1" key="1">
    <citation type="submission" date="2021-08" db="EMBL/GenBank/DDBJ databases">
        <title>The first chromosome-level gecko genome reveals the dynamic sex chromosomes of Neotropical dwarf geckos (Sphaerodactylidae: Sphaerodactylus).</title>
        <authorList>
            <person name="Pinto B.J."/>
            <person name="Keating S.E."/>
            <person name="Gamble T."/>
        </authorList>
    </citation>
    <scope>NUCLEOTIDE SEQUENCE</scope>
    <source>
        <strain evidence="1">TG3544</strain>
    </source>
</reference>
<evidence type="ECO:0000313" key="2">
    <source>
        <dbReference type="Proteomes" id="UP000827872"/>
    </source>
</evidence>
<proteinExistence type="predicted"/>